<feature type="domain" description="GNAT-like C-terminal" evidence="1">
    <location>
        <begin position="18"/>
        <end position="86"/>
    </location>
</feature>
<gene>
    <name evidence="2" type="ORF">TQ39_18100</name>
</gene>
<dbReference type="Proteomes" id="UP000032483">
    <property type="component" value="Unassembled WGS sequence"/>
</dbReference>
<dbReference type="AlphaFoldDB" id="A0A0D8IUR6"/>
<organism evidence="2 3">
    <name type="scientific">Ruthenibacterium lactatiformans</name>
    <dbReference type="NCBI Taxonomy" id="1550024"/>
    <lineage>
        <taxon>Bacteria</taxon>
        <taxon>Bacillati</taxon>
        <taxon>Bacillota</taxon>
        <taxon>Clostridia</taxon>
        <taxon>Eubacteriales</taxon>
        <taxon>Oscillospiraceae</taxon>
        <taxon>Ruthenibacterium</taxon>
    </lineage>
</organism>
<evidence type="ECO:0000313" key="3">
    <source>
        <dbReference type="Proteomes" id="UP000032483"/>
    </source>
</evidence>
<proteinExistence type="predicted"/>
<dbReference type="Pfam" id="PF18164">
    <property type="entry name" value="GNAT_C"/>
    <property type="match status" value="1"/>
</dbReference>
<dbReference type="RefSeq" id="WP_050006566.1">
    <property type="nucleotide sequence ID" value="NZ_CAUEXJ010000028.1"/>
</dbReference>
<dbReference type="EMBL" id="JXXK01000043">
    <property type="protein sequence ID" value="KJF38435.1"/>
    <property type="molecule type" value="Genomic_DNA"/>
</dbReference>
<keyword evidence="3" id="KW-1185">Reference proteome</keyword>
<dbReference type="InterPro" id="IPR041644">
    <property type="entry name" value="GNAT_C"/>
</dbReference>
<dbReference type="Gene3D" id="3.40.630.120">
    <property type="match status" value="1"/>
</dbReference>
<evidence type="ECO:0000259" key="1">
    <source>
        <dbReference type="Pfam" id="PF18164"/>
    </source>
</evidence>
<protein>
    <recommendedName>
        <fullName evidence="1">GNAT-like C-terminal domain-containing protein</fullName>
    </recommendedName>
</protein>
<evidence type="ECO:0000313" key="2">
    <source>
        <dbReference type="EMBL" id="KJF38435.1"/>
    </source>
</evidence>
<name>A0A0D8IUR6_9FIRM</name>
<accession>A0A0D8IUR6</accession>
<comment type="caution">
    <text evidence="2">The sequence shown here is derived from an EMBL/GenBank/DDBJ whole genome shotgun (WGS) entry which is preliminary data.</text>
</comment>
<reference evidence="2" key="1">
    <citation type="submission" date="2015-02" db="EMBL/GenBank/DDBJ databases">
        <title>A novel member of the family Ruminococcaceae isolated from human feces.</title>
        <authorList>
            <person name="Shkoporov A.N."/>
            <person name="Chaplin A.V."/>
            <person name="Motuzova O.V."/>
            <person name="Kafarskaia L.I."/>
            <person name="Khokhlova E.V."/>
            <person name="Efimov B.A."/>
        </authorList>
    </citation>
    <scope>NUCLEOTIDE SEQUENCE [LARGE SCALE GENOMIC DNA]</scope>
    <source>
        <strain evidence="2">585-1</strain>
    </source>
</reference>
<sequence>MNTVPVDSSEPLPSGIAAHCPALSVYILPVAQLSDHALRDSYEQAERFFALHASSLYENGKPLAVLCSTGLLWPALDAFLPEDSGIL</sequence>